<gene>
    <name evidence="2" type="ORF">E5339_14955</name>
</gene>
<evidence type="ECO:0000313" key="2">
    <source>
        <dbReference type="EMBL" id="TGY68799.1"/>
    </source>
</evidence>
<dbReference type="SUPFAM" id="SSF53756">
    <property type="entry name" value="UDP-Glycosyltransferase/glycogen phosphorylase"/>
    <property type="match status" value="1"/>
</dbReference>
<sequence>MNKILVYHPTGNQNVRGLLRGLSNRQMLHSYHTTIAVFQSSWYYKYLKGPLENFKKRTFPESIKNNIVLYPFIETLLVLRVKKYKGMRLTGSSVNKILAYNVATYLKKQKNIDAIYGFPFGSEPIFNEARKHDIKCIYEQTTGYYKSLKKITDTEKTNNPDWAKTITIYEEPQEILDKLDRELSMADVIIVASSYIKKTLTAYGYNEDKIKIIPYGYPPIAPKKQRERCSSEKLKLLFAGNISQLKGLSYLFKSLEGLEDKVELTLVGSKTNNLSTEMNAALAKYNYLGPLSHELLLKEMHKADILIFPSLCDGYGMVVTEAMSQGTPVIASENSCGPDFIKHGINGWLVPIQNSEAIHKIIVEILSEPASLKQIGENALADAAQRPWSVYEKEVTDYIKSIH</sequence>
<proteinExistence type="predicted"/>
<dbReference type="Gene3D" id="3.40.50.2000">
    <property type="entry name" value="Glycogen Phosphorylase B"/>
    <property type="match status" value="2"/>
</dbReference>
<feature type="domain" description="Glycosyl transferase family 1" evidence="1">
    <location>
        <begin position="225"/>
        <end position="379"/>
    </location>
</feature>
<dbReference type="InterPro" id="IPR050194">
    <property type="entry name" value="Glycosyltransferase_grp1"/>
</dbReference>
<dbReference type="GO" id="GO:0016757">
    <property type="term" value="F:glycosyltransferase activity"/>
    <property type="evidence" value="ECO:0007669"/>
    <property type="project" value="InterPro"/>
</dbReference>
<evidence type="ECO:0000313" key="3">
    <source>
        <dbReference type="Proteomes" id="UP000310760"/>
    </source>
</evidence>
<dbReference type="CDD" id="cd03801">
    <property type="entry name" value="GT4_PimA-like"/>
    <property type="match status" value="1"/>
</dbReference>
<dbReference type="EMBL" id="SRYJ01000035">
    <property type="protein sequence ID" value="TGY68799.1"/>
    <property type="molecule type" value="Genomic_DNA"/>
</dbReference>
<dbReference type="AlphaFoldDB" id="A0A4V3RSW0"/>
<keyword evidence="2" id="KW-0808">Transferase</keyword>
<protein>
    <submittedName>
        <fullName evidence="2">Glycosyltransferase</fullName>
    </submittedName>
</protein>
<accession>A0A4V3RSW0</accession>
<dbReference type="PANTHER" id="PTHR45947">
    <property type="entry name" value="SULFOQUINOVOSYL TRANSFERASE SQD2"/>
    <property type="match status" value="1"/>
</dbReference>
<dbReference type="RefSeq" id="WP_135952186.1">
    <property type="nucleotide sequence ID" value="NZ_CAOOJZ010000008.1"/>
</dbReference>
<organism evidence="2 3">
    <name type="scientific">Phocaeicola sartorii</name>
    <dbReference type="NCBI Taxonomy" id="671267"/>
    <lineage>
        <taxon>Bacteria</taxon>
        <taxon>Pseudomonadati</taxon>
        <taxon>Bacteroidota</taxon>
        <taxon>Bacteroidia</taxon>
        <taxon>Bacteroidales</taxon>
        <taxon>Bacteroidaceae</taxon>
        <taxon>Phocaeicola</taxon>
    </lineage>
</organism>
<reference evidence="2 3" key="1">
    <citation type="submission" date="2019-04" db="EMBL/GenBank/DDBJ databases">
        <title>Microbes associate with the intestines of laboratory mice.</title>
        <authorList>
            <person name="Navarre W."/>
            <person name="Wong E."/>
            <person name="Huang K."/>
            <person name="Tropini C."/>
            <person name="Ng K."/>
            <person name="Yu B."/>
        </authorList>
    </citation>
    <scope>NUCLEOTIDE SEQUENCE [LARGE SCALE GENOMIC DNA]</scope>
    <source>
        <strain evidence="2 3">NM22_B1</strain>
    </source>
</reference>
<dbReference type="Proteomes" id="UP000310760">
    <property type="component" value="Unassembled WGS sequence"/>
</dbReference>
<dbReference type="PANTHER" id="PTHR45947:SF3">
    <property type="entry name" value="SULFOQUINOVOSYL TRANSFERASE SQD2"/>
    <property type="match status" value="1"/>
</dbReference>
<dbReference type="Pfam" id="PF00534">
    <property type="entry name" value="Glycos_transf_1"/>
    <property type="match status" value="1"/>
</dbReference>
<name>A0A4V3RSW0_9BACT</name>
<dbReference type="InterPro" id="IPR001296">
    <property type="entry name" value="Glyco_trans_1"/>
</dbReference>
<evidence type="ECO:0000259" key="1">
    <source>
        <dbReference type="Pfam" id="PF00534"/>
    </source>
</evidence>
<comment type="caution">
    <text evidence="2">The sequence shown here is derived from an EMBL/GenBank/DDBJ whole genome shotgun (WGS) entry which is preliminary data.</text>
</comment>